<keyword evidence="3" id="KW-1185">Reference proteome</keyword>
<dbReference type="PANTHER" id="PTHR14592">
    <property type="entry name" value="UNCHARACTERIZED FAM3"/>
    <property type="match status" value="1"/>
</dbReference>
<feature type="signal peptide" evidence="1">
    <location>
        <begin position="1"/>
        <end position="23"/>
    </location>
</feature>
<gene>
    <name evidence="2" type="ORF">J4Q44_G00217230</name>
</gene>
<name>A0AAN8R0V1_9TELE</name>
<feature type="chain" id="PRO_5042975683" evidence="1">
    <location>
        <begin position="24"/>
        <end position="135"/>
    </location>
</feature>
<evidence type="ECO:0000256" key="1">
    <source>
        <dbReference type="SAM" id="SignalP"/>
    </source>
</evidence>
<dbReference type="InterPro" id="IPR039220">
    <property type="entry name" value="FAM3"/>
</dbReference>
<proteinExistence type="predicted"/>
<organism evidence="2 3">
    <name type="scientific">Coregonus suidteri</name>
    <dbReference type="NCBI Taxonomy" id="861788"/>
    <lineage>
        <taxon>Eukaryota</taxon>
        <taxon>Metazoa</taxon>
        <taxon>Chordata</taxon>
        <taxon>Craniata</taxon>
        <taxon>Vertebrata</taxon>
        <taxon>Euteleostomi</taxon>
        <taxon>Actinopterygii</taxon>
        <taxon>Neopterygii</taxon>
        <taxon>Teleostei</taxon>
        <taxon>Protacanthopterygii</taxon>
        <taxon>Salmoniformes</taxon>
        <taxon>Salmonidae</taxon>
        <taxon>Coregoninae</taxon>
        <taxon>Coregonus</taxon>
    </lineage>
</organism>
<dbReference type="AlphaFoldDB" id="A0AAN8R0V1"/>
<comment type="caution">
    <text evidence="2">The sequence shown here is derived from an EMBL/GenBank/DDBJ whole genome shotgun (WGS) entry which is preliminary data.</text>
</comment>
<keyword evidence="1" id="KW-0732">Signal</keyword>
<protein>
    <submittedName>
        <fullName evidence="2">Uncharacterized protein</fullName>
    </submittedName>
</protein>
<sequence length="135" mass="14659">MRLAGPLRAVAVLLLVGFIWVLASSILGGDSNSVVKHLFSEPKPRRYKCGLSAPCPQKHLAFRVVSGAANVIGPKICLEDKILVSRVNNNGYVESSWTQSFDTWAGDVTDLLKYLLPLQEGTLVFVASFDDPAQS</sequence>
<evidence type="ECO:0000313" key="2">
    <source>
        <dbReference type="EMBL" id="KAK6308452.1"/>
    </source>
</evidence>
<reference evidence="2 3" key="1">
    <citation type="submission" date="2021-04" db="EMBL/GenBank/DDBJ databases">
        <authorList>
            <person name="De Guttry C."/>
            <person name="Zahm M."/>
            <person name="Klopp C."/>
            <person name="Cabau C."/>
            <person name="Louis A."/>
            <person name="Berthelot C."/>
            <person name="Parey E."/>
            <person name="Roest Crollius H."/>
            <person name="Montfort J."/>
            <person name="Robinson-Rechavi M."/>
            <person name="Bucao C."/>
            <person name="Bouchez O."/>
            <person name="Gislard M."/>
            <person name="Lluch J."/>
            <person name="Milhes M."/>
            <person name="Lampietro C."/>
            <person name="Lopez Roques C."/>
            <person name="Donnadieu C."/>
            <person name="Braasch I."/>
            <person name="Desvignes T."/>
            <person name="Postlethwait J."/>
            <person name="Bobe J."/>
            <person name="Wedekind C."/>
            <person name="Guiguen Y."/>
        </authorList>
    </citation>
    <scope>NUCLEOTIDE SEQUENCE [LARGE SCALE GENOMIC DNA]</scope>
    <source>
        <strain evidence="2">Cs_M1</strain>
        <tissue evidence="2">Blood</tissue>
    </source>
</reference>
<evidence type="ECO:0000313" key="3">
    <source>
        <dbReference type="Proteomes" id="UP001356427"/>
    </source>
</evidence>
<dbReference type="EMBL" id="JAGTTL010000019">
    <property type="protein sequence ID" value="KAK6308452.1"/>
    <property type="molecule type" value="Genomic_DNA"/>
</dbReference>
<dbReference type="Proteomes" id="UP001356427">
    <property type="component" value="Unassembled WGS sequence"/>
</dbReference>
<accession>A0AAN8R0V1</accession>